<keyword evidence="3" id="KW-0050">Antiport</keyword>
<evidence type="ECO:0000256" key="2">
    <source>
        <dbReference type="ARBA" id="ARBA00022448"/>
    </source>
</evidence>
<dbReference type="GO" id="GO:0006811">
    <property type="term" value="P:monoatomic ion transport"/>
    <property type="evidence" value="ECO:0007669"/>
    <property type="project" value="UniProtKB-KW"/>
</dbReference>
<feature type="transmembrane region" description="Helical" evidence="10">
    <location>
        <begin position="216"/>
        <end position="237"/>
    </location>
</feature>
<feature type="transmembrane region" description="Helical" evidence="10">
    <location>
        <begin position="189"/>
        <end position="210"/>
    </location>
</feature>
<feature type="transmembrane region" description="Helical" evidence="10">
    <location>
        <begin position="371"/>
        <end position="394"/>
    </location>
</feature>
<feature type="transmembrane region" description="Helical" evidence="10">
    <location>
        <begin position="146"/>
        <end position="168"/>
    </location>
</feature>
<name>A0A0W1R4B7_9EURY</name>
<dbReference type="InterPro" id="IPR002528">
    <property type="entry name" value="MATE_fam"/>
</dbReference>
<organism evidence="11 12">
    <name type="scientific">Haloprofundus marisrubri</name>
    <dbReference type="NCBI Taxonomy" id="1514971"/>
    <lineage>
        <taxon>Archaea</taxon>
        <taxon>Methanobacteriati</taxon>
        <taxon>Methanobacteriota</taxon>
        <taxon>Stenosarchaea group</taxon>
        <taxon>Halobacteria</taxon>
        <taxon>Halobacteriales</taxon>
        <taxon>Haloferacaceae</taxon>
        <taxon>Haloprofundus</taxon>
    </lineage>
</organism>
<comment type="caution">
    <text evidence="11">The sequence shown here is derived from an EMBL/GenBank/DDBJ whole genome shotgun (WGS) entry which is preliminary data.</text>
</comment>
<dbReference type="OrthoDB" id="213143at2157"/>
<reference evidence="11 12" key="1">
    <citation type="submission" date="2015-12" db="EMBL/GenBank/DDBJ databases">
        <title>Haloprofundus marisrubri gen. nov., sp. nov., an extremely halophilic archaeon isolated from the Discovery deep brine-seawater interface in the Red Sea.</title>
        <authorList>
            <person name="Zhang G."/>
            <person name="Stingl U."/>
            <person name="Rashid M."/>
        </authorList>
    </citation>
    <scope>NUCLEOTIDE SEQUENCE [LARGE SCALE GENOMIC DNA]</scope>
    <source>
        <strain evidence="11 12">SB9</strain>
    </source>
</reference>
<evidence type="ECO:0000256" key="5">
    <source>
        <dbReference type="ARBA" id="ARBA00022692"/>
    </source>
</evidence>
<keyword evidence="8 10" id="KW-0472">Membrane</keyword>
<feature type="transmembrane region" description="Helical" evidence="10">
    <location>
        <begin position="116"/>
        <end position="134"/>
    </location>
</feature>
<accession>A0A0W1R4B7</accession>
<evidence type="ECO:0000313" key="12">
    <source>
        <dbReference type="Proteomes" id="UP000054387"/>
    </source>
</evidence>
<comment type="subcellular location">
    <subcellularLocation>
        <location evidence="1">Cell membrane</location>
        <topology evidence="1">Multi-pass membrane protein</topology>
    </subcellularLocation>
</comment>
<dbReference type="CDD" id="cd13137">
    <property type="entry name" value="MATE_NorM_like"/>
    <property type="match status" value="1"/>
</dbReference>
<evidence type="ECO:0000256" key="3">
    <source>
        <dbReference type="ARBA" id="ARBA00022449"/>
    </source>
</evidence>
<protein>
    <recommendedName>
        <fullName evidence="9">Multidrug-efflux transporter</fullName>
    </recommendedName>
</protein>
<dbReference type="PIRSF" id="PIRSF006603">
    <property type="entry name" value="DinF"/>
    <property type="match status" value="1"/>
</dbReference>
<evidence type="ECO:0000256" key="6">
    <source>
        <dbReference type="ARBA" id="ARBA00022989"/>
    </source>
</evidence>
<gene>
    <name evidence="11" type="ORF">AUR64_01685</name>
</gene>
<dbReference type="Pfam" id="PF01554">
    <property type="entry name" value="MatE"/>
    <property type="match status" value="2"/>
</dbReference>
<dbReference type="AlphaFoldDB" id="A0A0W1R4B7"/>
<proteinExistence type="predicted"/>
<keyword evidence="4" id="KW-1003">Cell membrane</keyword>
<feature type="transmembrane region" description="Helical" evidence="10">
    <location>
        <begin position="279"/>
        <end position="298"/>
    </location>
</feature>
<keyword evidence="6 10" id="KW-1133">Transmembrane helix</keyword>
<keyword evidence="5 10" id="KW-0812">Transmembrane</keyword>
<dbReference type="PANTHER" id="PTHR43298:SF2">
    <property type="entry name" value="FMN_FAD EXPORTER YEEO-RELATED"/>
    <property type="match status" value="1"/>
</dbReference>
<keyword evidence="7" id="KW-0406">Ion transport</keyword>
<dbReference type="GO" id="GO:0005886">
    <property type="term" value="C:plasma membrane"/>
    <property type="evidence" value="ECO:0007669"/>
    <property type="project" value="UniProtKB-SubCell"/>
</dbReference>
<dbReference type="GO" id="GO:0015297">
    <property type="term" value="F:antiporter activity"/>
    <property type="evidence" value="ECO:0007669"/>
    <property type="project" value="UniProtKB-KW"/>
</dbReference>
<evidence type="ECO:0000256" key="10">
    <source>
        <dbReference type="SAM" id="Phobius"/>
    </source>
</evidence>
<feature type="transmembrane region" description="Helical" evidence="10">
    <location>
        <begin position="50"/>
        <end position="71"/>
    </location>
</feature>
<feature type="transmembrane region" description="Helical" evidence="10">
    <location>
        <begin position="77"/>
        <end position="96"/>
    </location>
</feature>
<dbReference type="InterPro" id="IPR050222">
    <property type="entry name" value="MATE_MdtK"/>
</dbReference>
<evidence type="ECO:0000256" key="1">
    <source>
        <dbReference type="ARBA" id="ARBA00004651"/>
    </source>
</evidence>
<dbReference type="PANTHER" id="PTHR43298">
    <property type="entry name" value="MULTIDRUG RESISTANCE PROTEIN NORM-RELATED"/>
    <property type="match status" value="1"/>
</dbReference>
<evidence type="ECO:0000256" key="8">
    <source>
        <dbReference type="ARBA" id="ARBA00023136"/>
    </source>
</evidence>
<keyword evidence="2" id="KW-0813">Transport</keyword>
<evidence type="ECO:0000256" key="7">
    <source>
        <dbReference type="ARBA" id="ARBA00023065"/>
    </source>
</evidence>
<dbReference type="STRING" id="1514971.AUR64_01685"/>
<feature type="transmembrane region" description="Helical" evidence="10">
    <location>
        <begin position="406"/>
        <end position="429"/>
    </location>
</feature>
<evidence type="ECO:0000313" key="11">
    <source>
        <dbReference type="EMBL" id="KTG07970.1"/>
    </source>
</evidence>
<dbReference type="Proteomes" id="UP000054387">
    <property type="component" value="Unassembled WGS sequence"/>
</dbReference>
<evidence type="ECO:0000256" key="9">
    <source>
        <dbReference type="ARBA" id="ARBA00031636"/>
    </source>
</evidence>
<evidence type="ECO:0000256" key="4">
    <source>
        <dbReference type="ARBA" id="ARBA00022475"/>
    </source>
</evidence>
<dbReference type="EMBL" id="LOPU01000037">
    <property type="protein sequence ID" value="KTG07970.1"/>
    <property type="molecule type" value="Genomic_DNA"/>
</dbReference>
<feature type="transmembrane region" description="Helical" evidence="10">
    <location>
        <begin position="435"/>
        <end position="461"/>
    </location>
</feature>
<dbReference type="RefSeq" id="WP_058583397.1">
    <property type="nucleotide sequence ID" value="NZ_LOPU01000037.1"/>
</dbReference>
<dbReference type="NCBIfam" id="TIGR00797">
    <property type="entry name" value="matE"/>
    <property type="match status" value="1"/>
</dbReference>
<keyword evidence="12" id="KW-1185">Reference proteome</keyword>
<sequence length="489" mass="51594">MLAILRERTHRLLMLYPALLARLGLVDRKRGAEAFDLAIPVMVSGGMRTLLRIADFFMVSLALGGTAVAALELGFQYYFVAFGLALGLTSGTISVVSRATGEGDKTGADFAVKQSLWLSLLVSVPLTLVSWVYADVLVGLLTNDSQVVELGATYLRIVMLSAAFRFWNMTASRGLAGAGDTRTPMYVRLLTLPTNIGLNAVLIFGLLGFPELGVAGAAWGTVIANTLASVIFFALLVSGRYSVRLRLDGKQWDTGVARELVRVGLPLAGTRLSRTFGRFPFLFILGVLGTDIVAAYAIGRRVMLLALMPAWGYSTASSTLVGQHIGAGDAEEADAYGWQTLRIALVTQLAIAAALFVGARPLAELFGAGDVGLTVTFIHVFGLGVAGFSVARTLRGGLRGAGDTRWPLYGGLVGTYAVRLPLAALALPVGFGVSLFGFSFAPGMGLGLTAVFAAITADFYARAAVNGFRYWSGAWKDVAQRSGVGASAD</sequence>
<dbReference type="InterPro" id="IPR048279">
    <property type="entry name" value="MdtK-like"/>
</dbReference>
<dbReference type="GO" id="GO:0042910">
    <property type="term" value="F:xenobiotic transmembrane transporter activity"/>
    <property type="evidence" value="ECO:0007669"/>
    <property type="project" value="InterPro"/>
</dbReference>